<dbReference type="AlphaFoldDB" id="A0A4S8LF03"/>
<reference evidence="1 2" key="1">
    <citation type="journal article" date="2019" name="Nat. Ecol. Evol.">
        <title>Megaphylogeny resolves global patterns of mushroom evolution.</title>
        <authorList>
            <person name="Varga T."/>
            <person name="Krizsan K."/>
            <person name="Foldi C."/>
            <person name="Dima B."/>
            <person name="Sanchez-Garcia M."/>
            <person name="Sanchez-Ramirez S."/>
            <person name="Szollosi G.J."/>
            <person name="Szarkandi J.G."/>
            <person name="Papp V."/>
            <person name="Albert L."/>
            <person name="Andreopoulos W."/>
            <person name="Angelini C."/>
            <person name="Antonin V."/>
            <person name="Barry K.W."/>
            <person name="Bougher N.L."/>
            <person name="Buchanan P."/>
            <person name="Buyck B."/>
            <person name="Bense V."/>
            <person name="Catcheside P."/>
            <person name="Chovatia M."/>
            <person name="Cooper J."/>
            <person name="Damon W."/>
            <person name="Desjardin D."/>
            <person name="Finy P."/>
            <person name="Geml J."/>
            <person name="Haridas S."/>
            <person name="Hughes K."/>
            <person name="Justo A."/>
            <person name="Karasinski D."/>
            <person name="Kautmanova I."/>
            <person name="Kiss B."/>
            <person name="Kocsube S."/>
            <person name="Kotiranta H."/>
            <person name="LaButti K.M."/>
            <person name="Lechner B.E."/>
            <person name="Liimatainen K."/>
            <person name="Lipzen A."/>
            <person name="Lukacs Z."/>
            <person name="Mihaltcheva S."/>
            <person name="Morgado L.N."/>
            <person name="Niskanen T."/>
            <person name="Noordeloos M.E."/>
            <person name="Ohm R.A."/>
            <person name="Ortiz-Santana B."/>
            <person name="Ovrebo C."/>
            <person name="Racz N."/>
            <person name="Riley R."/>
            <person name="Savchenko A."/>
            <person name="Shiryaev A."/>
            <person name="Soop K."/>
            <person name="Spirin V."/>
            <person name="Szebenyi C."/>
            <person name="Tomsovsky M."/>
            <person name="Tulloss R.E."/>
            <person name="Uehling J."/>
            <person name="Grigoriev I.V."/>
            <person name="Vagvolgyi C."/>
            <person name="Papp T."/>
            <person name="Martin F.M."/>
            <person name="Miettinen O."/>
            <person name="Hibbett D.S."/>
            <person name="Nagy L.G."/>
        </authorList>
    </citation>
    <scope>NUCLEOTIDE SEQUENCE [LARGE SCALE GENOMIC DNA]</scope>
    <source>
        <strain evidence="1 2">CBS 962.96</strain>
    </source>
</reference>
<keyword evidence="2" id="KW-1185">Reference proteome</keyword>
<evidence type="ECO:0000313" key="1">
    <source>
        <dbReference type="EMBL" id="THU87514.1"/>
    </source>
</evidence>
<name>A0A4S8LF03_DENBC</name>
<organism evidence="1 2">
    <name type="scientific">Dendrothele bispora (strain CBS 962.96)</name>
    <dbReference type="NCBI Taxonomy" id="1314807"/>
    <lineage>
        <taxon>Eukaryota</taxon>
        <taxon>Fungi</taxon>
        <taxon>Dikarya</taxon>
        <taxon>Basidiomycota</taxon>
        <taxon>Agaricomycotina</taxon>
        <taxon>Agaricomycetes</taxon>
        <taxon>Agaricomycetidae</taxon>
        <taxon>Agaricales</taxon>
        <taxon>Agaricales incertae sedis</taxon>
        <taxon>Dendrothele</taxon>
    </lineage>
</organism>
<dbReference type="Proteomes" id="UP000297245">
    <property type="component" value="Unassembled WGS sequence"/>
</dbReference>
<gene>
    <name evidence="1" type="ORF">K435DRAFT_804256</name>
</gene>
<dbReference type="EMBL" id="ML179447">
    <property type="protein sequence ID" value="THU87514.1"/>
    <property type="molecule type" value="Genomic_DNA"/>
</dbReference>
<sequence length="262" mass="28423">MYQDNWCLLPQLTVPLEFPLQDLVSMSAELVFTSTDCVSGIPTAELPLEFPLQDDVNVPVKFMFSSSTDNAPGIPTPACNAPGFPTAEMPLEFPLQNLVSVSAELVFSASTDNAPGIPAAAMPLELPLQNVSVSAELVFSVSTDSAPGISTAVLSLEFPLQEKVGVSKLHGSGNLLPQSFSFLGTVLISTAMSFWNMETSPSFPKAFEIAFNDYVEHTKDQVEKVLQDLPDPDDNWVGYKRELSDIILAHVKNSKGRKLLEM</sequence>
<protein>
    <submittedName>
        <fullName evidence="1">Uncharacterized protein</fullName>
    </submittedName>
</protein>
<proteinExistence type="predicted"/>
<evidence type="ECO:0000313" key="2">
    <source>
        <dbReference type="Proteomes" id="UP000297245"/>
    </source>
</evidence>
<accession>A0A4S8LF03</accession>